<comment type="caution">
    <text evidence="1">The sequence shown here is derived from an EMBL/GenBank/DDBJ whole genome shotgun (WGS) entry which is preliminary data.</text>
</comment>
<accession>A0A420IHU1</accession>
<protein>
    <recommendedName>
        <fullName evidence="3">Retrovirus-related Pol polyprotein from transposon TNT 1-94</fullName>
    </recommendedName>
</protein>
<proteinExistence type="predicted"/>
<name>A0A420IHU1_9PEZI</name>
<sequence>DECFYLNFKNTKKPASFKFKKEVFDKINQKLKAAYMGKVRAYVTNKLDYDPKLTPNLAMKKSDSLPTKEVPEEDEYAMQMGSFINHLLPCSTSSFSVNQSPDYHLLRHWVLDGGSDIHICNKSMYHLFTPDNVSTNDDKVVAGVTEYKVESWGTCRVNIKTPIGNHYIMLKRTAFIPEFMTSLVALSKLTKSEVHWSSRYPNQLENSDGSIFCFLFKSGEHIVFEPEEVKTLTVSRSTNSHATALTSEGKKFHPNSSTRKHKTLSKTQLHRILGHPSPEVVEHVADVVRDGNITILDDKPPKTVECSTCALSKSHQVISRSSEKEHPENHPFERITIDLIPMKEGYNSNTQIIHFQCSKTLFNMVFTMHSKFESPRIVKKVLNLVSSMNYKQWTMV</sequence>
<dbReference type="Proteomes" id="UP000283383">
    <property type="component" value="Unassembled WGS sequence"/>
</dbReference>
<dbReference type="STRING" id="62708.A0A420IHU1"/>
<evidence type="ECO:0000313" key="2">
    <source>
        <dbReference type="Proteomes" id="UP000283383"/>
    </source>
</evidence>
<organism evidence="1 2">
    <name type="scientific">Golovinomyces cichoracearum</name>
    <dbReference type="NCBI Taxonomy" id="62708"/>
    <lineage>
        <taxon>Eukaryota</taxon>
        <taxon>Fungi</taxon>
        <taxon>Dikarya</taxon>
        <taxon>Ascomycota</taxon>
        <taxon>Pezizomycotina</taxon>
        <taxon>Leotiomycetes</taxon>
        <taxon>Erysiphales</taxon>
        <taxon>Erysiphaceae</taxon>
        <taxon>Golovinomyces</taxon>
    </lineage>
</organism>
<dbReference type="AlphaFoldDB" id="A0A420IHU1"/>
<reference evidence="1 2" key="1">
    <citation type="journal article" date="2018" name="BMC Genomics">
        <title>Comparative genome analyses reveal sequence features reflecting distinct modes of host-adaptation between dicot and monocot powdery mildew.</title>
        <authorList>
            <person name="Wu Y."/>
            <person name="Ma X."/>
            <person name="Pan Z."/>
            <person name="Kale S.D."/>
            <person name="Song Y."/>
            <person name="King H."/>
            <person name="Zhang Q."/>
            <person name="Presley C."/>
            <person name="Deng X."/>
            <person name="Wei C.I."/>
            <person name="Xiao S."/>
        </authorList>
    </citation>
    <scope>NUCLEOTIDE SEQUENCE [LARGE SCALE GENOMIC DNA]</scope>
    <source>
        <strain evidence="1">UMSG3</strain>
    </source>
</reference>
<evidence type="ECO:0008006" key="3">
    <source>
        <dbReference type="Google" id="ProtNLM"/>
    </source>
</evidence>
<gene>
    <name evidence="1" type="ORF">GcM3_091026</name>
</gene>
<dbReference type="EMBL" id="MCBQ01009108">
    <property type="protein sequence ID" value="RKF74105.1"/>
    <property type="molecule type" value="Genomic_DNA"/>
</dbReference>
<evidence type="ECO:0000313" key="1">
    <source>
        <dbReference type="EMBL" id="RKF74105.1"/>
    </source>
</evidence>
<keyword evidence="2" id="KW-1185">Reference proteome</keyword>
<feature type="non-terminal residue" evidence="1">
    <location>
        <position position="1"/>
    </location>
</feature>